<dbReference type="AlphaFoldDB" id="A0A9Q0ALM0"/>
<evidence type="ECO:0000256" key="1">
    <source>
        <dbReference type="SAM" id="MobiDB-lite"/>
    </source>
</evidence>
<reference evidence="2" key="1">
    <citation type="submission" date="2021-03" db="EMBL/GenBank/DDBJ databases">
        <title>Revisited historic fungal species revealed as producer of novel bioactive compounds through whole genome sequencing and comparative genomics.</title>
        <authorList>
            <person name="Vignolle G.A."/>
            <person name="Hochenegger N."/>
            <person name="Mach R.L."/>
            <person name="Mach-Aigner A.R."/>
            <person name="Javad Rahimi M."/>
            <person name="Salim K.A."/>
            <person name="Chan C.M."/>
            <person name="Lim L.B.L."/>
            <person name="Cai F."/>
            <person name="Druzhinina I.S."/>
            <person name="U'Ren J.M."/>
            <person name="Derntl C."/>
        </authorList>
    </citation>
    <scope>NUCLEOTIDE SEQUENCE</scope>
    <source>
        <strain evidence="2">TUCIM 5799</strain>
    </source>
</reference>
<protein>
    <submittedName>
        <fullName evidence="2">Uncharacterized protein</fullName>
    </submittedName>
</protein>
<organism evidence="2 3">
    <name type="scientific">Neoarthrinium moseri</name>
    <dbReference type="NCBI Taxonomy" id="1658444"/>
    <lineage>
        <taxon>Eukaryota</taxon>
        <taxon>Fungi</taxon>
        <taxon>Dikarya</taxon>
        <taxon>Ascomycota</taxon>
        <taxon>Pezizomycotina</taxon>
        <taxon>Sordariomycetes</taxon>
        <taxon>Xylariomycetidae</taxon>
        <taxon>Amphisphaeriales</taxon>
        <taxon>Apiosporaceae</taxon>
        <taxon>Neoarthrinium</taxon>
    </lineage>
</organism>
<feature type="region of interest" description="Disordered" evidence="1">
    <location>
        <begin position="152"/>
        <end position="176"/>
    </location>
</feature>
<evidence type="ECO:0000313" key="3">
    <source>
        <dbReference type="Proteomes" id="UP000829685"/>
    </source>
</evidence>
<accession>A0A9Q0ALM0</accession>
<sequence>MPPHLHREHCVVLVDAFFESIRDGKSKNDKVTPTDLREVARKQLRETRDLVMMFCKARTEVPDVESTDDALKEEFKNVATQYGADNKPHWIRKDYEVIWMKDDPLRKGNAHVSTQEPEPNLDDVPPLSDLSEAEQERHDINKAIIDTASAIVEGPNKLSSVSDEEDDPTPTEVLRL</sequence>
<dbReference type="EMBL" id="JAFIMR010000028">
    <property type="protein sequence ID" value="KAI1861818.1"/>
    <property type="molecule type" value="Genomic_DNA"/>
</dbReference>
<proteinExistence type="predicted"/>
<name>A0A9Q0ALM0_9PEZI</name>
<keyword evidence="3" id="KW-1185">Reference proteome</keyword>
<dbReference type="Proteomes" id="UP000829685">
    <property type="component" value="Unassembled WGS sequence"/>
</dbReference>
<comment type="caution">
    <text evidence="2">The sequence shown here is derived from an EMBL/GenBank/DDBJ whole genome shotgun (WGS) entry which is preliminary data.</text>
</comment>
<evidence type="ECO:0000313" key="2">
    <source>
        <dbReference type="EMBL" id="KAI1861818.1"/>
    </source>
</evidence>
<gene>
    <name evidence="2" type="ORF">JX265_009321</name>
</gene>
<feature type="region of interest" description="Disordered" evidence="1">
    <location>
        <begin position="107"/>
        <end position="128"/>
    </location>
</feature>